<dbReference type="Proteomes" id="UP000076738">
    <property type="component" value="Unassembled WGS sequence"/>
</dbReference>
<gene>
    <name evidence="2" type="ORF">CALVIDRAFT_87761</name>
</gene>
<evidence type="ECO:0000313" key="3">
    <source>
        <dbReference type="Proteomes" id="UP000076738"/>
    </source>
</evidence>
<dbReference type="AlphaFoldDB" id="A0A167N6X8"/>
<keyword evidence="3" id="KW-1185">Reference proteome</keyword>
<reference evidence="2 3" key="1">
    <citation type="journal article" date="2016" name="Mol. Biol. Evol.">
        <title>Comparative Genomics of Early-Diverging Mushroom-Forming Fungi Provides Insights into the Origins of Lignocellulose Decay Capabilities.</title>
        <authorList>
            <person name="Nagy L.G."/>
            <person name="Riley R."/>
            <person name="Tritt A."/>
            <person name="Adam C."/>
            <person name="Daum C."/>
            <person name="Floudas D."/>
            <person name="Sun H."/>
            <person name="Yadav J.S."/>
            <person name="Pangilinan J."/>
            <person name="Larsson K.H."/>
            <person name="Matsuura K."/>
            <person name="Barry K."/>
            <person name="Labutti K."/>
            <person name="Kuo R."/>
            <person name="Ohm R.A."/>
            <person name="Bhattacharya S.S."/>
            <person name="Shirouzu T."/>
            <person name="Yoshinaga Y."/>
            <person name="Martin F.M."/>
            <person name="Grigoriev I.V."/>
            <person name="Hibbett D.S."/>
        </authorList>
    </citation>
    <scope>NUCLEOTIDE SEQUENCE [LARGE SCALE GENOMIC DNA]</scope>
    <source>
        <strain evidence="2 3">TUFC12733</strain>
    </source>
</reference>
<organism evidence="2 3">
    <name type="scientific">Calocera viscosa (strain TUFC12733)</name>
    <dbReference type="NCBI Taxonomy" id="1330018"/>
    <lineage>
        <taxon>Eukaryota</taxon>
        <taxon>Fungi</taxon>
        <taxon>Dikarya</taxon>
        <taxon>Basidiomycota</taxon>
        <taxon>Agaricomycotina</taxon>
        <taxon>Dacrymycetes</taxon>
        <taxon>Dacrymycetales</taxon>
        <taxon>Dacrymycetaceae</taxon>
        <taxon>Calocera</taxon>
    </lineage>
</organism>
<feature type="compositionally biased region" description="Low complexity" evidence="1">
    <location>
        <begin position="161"/>
        <end position="173"/>
    </location>
</feature>
<evidence type="ECO:0000313" key="2">
    <source>
        <dbReference type="EMBL" id="KZO97409.1"/>
    </source>
</evidence>
<accession>A0A167N6X8</accession>
<sequence length="181" mass="20591">MMQTELVQLLAQHVRRGRPPSRTSCLTLKQAPYHTERGWENYLRKHKAEVTKAMQEQSVKTREGIPSVAEPADSLMPRPLHDPPNGQEIDAFEDEDGASAQVTERTFDEILAHLETIADPWSSSEDAWEPFAESVRFTNGMLMTPMLMHDRSIRTTPRENGSTLSRSTGRSSSMPCWRKRV</sequence>
<dbReference type="EMBL" id="KV417280">
    <property type="protein sequence ID" value="KZO97409.1"/>
    <property type="molecule type" value="Genomic_DNA"/>
</dbReference>
<proteinExistence type="predicted"/>
<name>A0A167N6X8_CALVF</name>
<evidence type="ECO:0000256" key="1">
    <source>
        <dbReference type="SAM" id="MobiDB-lite"/>
    </source>
</evidence>
<protein>
    <submittedName>
        <fullName evidence="2">Uncharacterized protein</fullName>
    </submittedName>
</protein>
<feature type="region of interest" description="Disordered" evidence="1">
    <location>
        <begin position="150"/>
        <end position="181"/>
    </location>
</feature>